<name>C0JZV6_9BACT</name>
<dbReference type="SUPFAM" id="SSF88713">
    <property type="entry name" value="Glycoside hydrolase/deacetylase"/>
    <property type="match status" value="1"/>
</dbReference>
<dbReference type="CAZy" id="GH57">
    <property type="family name" value="Glycoside Hydrolase Family 57"/>
</dbReference>
<dbReference type="Gene3D" id="3.20.110.20">
    <property type="match status" value="1"/>
</dbReference>
<reference evidence="4" key="1">
    <citation type="submission" date="2008-11" db="EMBL/GenBank/DDBJ databases">
        <title>Isolation and characterization of a fructose-1,6-bisphosphatase in Bacteroides sp. from a rumen metagenomic library.</title>
        <authorList>
            <person name="Wang J."/>
            <person name="Liu K."/>
            <person name="Zhao S."/>
            <person name="Bu D."/>
            <person name="Li D."/>
            <person name="Yu P."/>
            <person name="Wei H."/>
            <person name="Zhou L."/>
        </authorList>
    </citation>
    <scope>NUCLEOTIDE SEQUENCE</scope>
</reference>
<dbReference type="PANTHER" id="PTHR36306:SF1">
    <property type="entry name" value="ALPHA-AMYLASE-RELATED"/>
    <property type="match status" value="1"/>
</dbReference>
<sequence>MASKSICLYFQVHQPTRLRLYRFFDIGKDSHYYDDFANRTILRRIAQKCYLPMNAQLLQLIQANKGKFKVAFSISGSALEQFQRFAPDVIDSFRALAATGCVEFLCETYYHSLASLASESEFTHQVMKHKKAIEDLFGVTPTAFRNTELIYSNAIGESVYRLGFKTMLTEGARHIMGWQSPNFVYGCDTQPKLRLLLRNYGLSDDIAFRFSNQGWDMYPLTAEKYLAWVKDSARNDDIVNLFMDYETFGEHQSAASGIFDFMKALPEAVISDGTFSFVTPSEATKKYKPVADLDVPDAISWADEERDITAWLGNELQQEAFNKVYAMTEKLSIVGDPDLWEDFGHLQESDHFYYMCTKFFSDGEVHKYFNPYDTPYEAFINYMNVLSDFQIRLDEKRAALDVKETAVREVEAAPVKKKPAARKTVARPAVKKK</sequence>
<dbReference type="InterPro" id="IPR011330">
    <property type="entry name" value="Glyco_hydro/deAcase_b/a-brl"/>
</dbReference>
<comment type="similarity">
    <text evidence="1">Belongs to the glycosyl hydrolase 57 family.</text>
</comment>
<dbReference type="InterPro" id="IPR004300">
    <property type="entry name" value="Glyco_hydro_57_N"/>
</dbReference>
<evidence type="ECO:0000259" key="3">
    <source>
        <dbReference type="Pfam" id="PF03065"/>
    </source>
</evidence>
<dbReference type="GO" id="GO:0005975">
    <property type="term" value="P:carbohydrate metabolic process"/>
    <property type="evidence" value="ECO:0007669"/>
    <property type="project" value="InterPro"/>
</dbReference>
<dbReference type="InterPro" id="IPR052046">
    <property type="entry name" value="GH57_Enzymes"/>
</dbReference>
<dbReference type="AlphaFoldDB" id="C0JZV6"/>
<dbReference type="PANTHER" id="PTHR36306">
    <property type="entry name" value="ALPHA-AMYLASE-RELATED-RELATED"/>
    <property type="match status" value="1"/>
</dbReference>
<organism evidence="4">
    <name type="scientific">uncultured bacterium URE4</name>
    <dbReference type="NCBI Taxonomy" id="581112"/>
    <lineage>
        <taxon>Bacteria</taxon>
        <taxon>environmental samples</taxon>
    </lineage>
</organism>
<dbReference type="Pfam" id="PF03065">
    <property type="entry name" value="Glyco_hydro_57"/>
    <property type="match status" value="1"/>
</dbReference>
<protein>
    <submittedName>
        <fullName evidence="4">Alpha-amylase</fullName>
    </submittedName>
</protein>
<keyword evidence="2" id="KW-0119">Carbohydrate metabolism</keyword>
<evidence type="ECO:0000313" key="4">
    <source>
        <dbReference type="EMBL" id="ACM90986.1"/>
    </source>
</evidence>
<feature type="domain" description="Glycoside hydrolase family 57 N-terminal" evidence="3">
    <location>
        <begin position="8"/>
        <end position="291"/>
    </location>
</feature>
<dbReference type="CDD" id="cd10795">
    <property type="entry name" value="GH57N_MJA1_like"/>
    <property type="match status" value="1"/>
</dbReference>
<dbReference type="EMBL" id="FJ529691">
    <property type="protein sequence ID" value="ACM90986.1"/>
    <property type="molecule type" value="Genomic_DNA"/>
</dbReference>
<dbReference type="SMR" id="C0JZV6"/>
<dbReference type="GO" id="GO:0003824">
    <property type="term" value="F:catalytic activity"/>
    <property type="evidence" value="ECO:0007669"/>
    <property type="project" value="InterPro"/>
</dbReference>
<proteinExistence type="inferred from homology"/>
<evidence type="ECO:0000256" key="2">
    <source>
        <dbReference type="ARBA" id="ARBA00023277"/>
    </source>
</evidence>
<evidence type="ECO:0000256" key="1">
    <source>
        <dbReference type="ARBA" id="ARBA00006821"/>
    </source>
</evidence>
<accession>C0JZV6</accession>